<evidence type="ECO:0000313" key="2">
    <source>
        <dbReference type="Proteomes" id="UP001352852"/>
    </source>
</evidence>
<gene>
    <name evidence="1" type="ORF">CHARACLAT_021355</name>
</gene>
<protein>
    <submittedName>
        <fullName evidence="1">Uncharacterized protein</fullName>
    </submittedName>
</protein>
<sequence>MRLNLSFRDLFLCNRERMDRKPSYYNLYVFTLACRDLQNGPLITYWQKFRATDGNHSLHLCHSRTVQHSSRVIFVSLSLHLRCDHELSCVGSAATGELPLP</sequence>
<proteinExistence type="predicted"/>
<accession>A0ABU7CPZ9</accession>
<organism evidence="1 2">
    <name type="scientific">Characodon lateralis</name>
    <dbReference type="NCBI Taxonomy" id="208331"/>
    <lineage>
        <taxon>Eukaryota</taxon>
        <taxon>Metazoa</taxon>
        <taxon>Chordata</taxon>
        <taxon>Craniata</taxon>
        <taxon>Vertebrata</taxon>
        <taxon>Euteleostomi</taxon>
        <taxon>Actinopterygii</taxon>
        <taxon>Neopterygii</taxon>
        <taxon>Teleostei</taxon>
        <taxon>Neoteleostei</taxon>
        <taxon>Acanthomorphata</taxon>
        <taxon>Ovalentaria</taxon>
        <taxon>Atherinomorphae</taxon>
        <taxon>Cyprinodontiformes</taxon>
        <taxon>Goodeidae</taxon>
        <taxon>Characodon</taxon>
    </lineage>
</organism>
<dbReference type="PROSITE" id="PS51257">
    <property type="entry name" value="PROKAR_LIPOPROTEIN"/>
    <property type="match status" value="1"/>
</dbReference>
<evidence type="ECO:0000313" key="1">
    <source>
        <dbReference type="EMBL" id="MED6265041.1"/>
    </source>
</evidence>
<comment type="caution">
    <text evidence="1">The sequence shown here is derived from an EMBL/GenBank/DDBJ whole genome shotgun (WGS) entry which is preliminary data.</text>
</comment>
<reference evidence="1 2" key="1">
    <citation type="submission" date="2021-06" db="EMBL/GenBank/DDBJ databases">
        <authorList>
            <person name="Palmer J.M."/>
        </authorList>
    </citation>
    <scope>NUCLEOTIDE SEQUENCE [LARGE SCALE GENOMIC DNA]</scope>
    <source>
        <strain evidence="1 2">CL_MEX2019</strain>
        <tissue evidence="1">Muscle</tissue>
    </source>
</reference>
<dbReference type="Proteomes" id="UP001352852">
    <property type="component" value="Unassembled WGS sequence"/>
</dbReference>
<dbReference type="EMBL" id="JAHUTJ010002079">
    <property type="protein sequence ID" value="MED6265041.1"/>
    <property type="molecule type" value="Genomic_DNA"/>
</dbReference>
<name>A0ABU7CPZ9_9TELE</name>
<keyword evidence="2" id="KW-1185">Reference proteome</keyword>